<dbReference type="FunFam" id="3.40.50.300:FF:000640">
    <property type="entry name" value="MoxR family ATPase"/>
    <property type="match status" value="1"/>
</dbReference>
<evidence type="ECO:0000256" key="3">
    <source>
        <dbReference type="ARBA" id="ARBA00061607"/>
    </source>
</evidence>
<organism evidence="6 7">
    <name type="scientific">Flammeovirga agarivorans</name>
    <dbReference type="NCBI Taxonomy" id="2726742"/>
    <lineage>
        <taxon>Bacteria</taxon>
        <taxon>Pseudomonadati</taxon>
        <taxon>Bacteroidota</taxon>
        <taxon>Cytophagia</taxon>
        <taxon>Cytophagales</taxon>
        <taxon>Flammeovirgaceae</taxon>
        <taxon>Flammeovirga</taxon>
    </lineage>
</organism>
<dbReference type="PIRSF" id="PIRSF002849">
    <property type="entry name" value="AAA_ATPase_chaperone_MoxR_prd"/>
    <property type="match status" value="1"/>
</dbReference>
<reference evidence="6 7" key="1">
    <citation type="submission" date="2020-04" db="EMBL/GenBank/DDBJ databases">
        <title>Flammeovirga sp. SR4, a novel species isolated from seawater.</title>
        <authorList>
            <person name="Wang X."/>
        </authorList>
    </citation>
    <scope>NUCLEOTIDE SEQUENCE [LARGE SCALE GENOMIC DNA]</scope>
    <source>
        <strain evidence="6 7">SR4</strain>
    </source>
</reference>
<keyword evidence="2" id="KW-0067">ATP-binding</keyword>
<proteinExistence type="inferred from homology"/>
<dbReference type="SUPFAM" id="SSF52540">
    <property type="entry name" value="P-loop containing nucleoside triphosphate hydrolases"/>
    <property type="match status" value="1"/>
</dbReference>
<dbReference type="GO" id="GO:0016887">
    <property type="term" value="F:ATP hydrolysis activity"/>
    <property type="evidence" value="ECO:0007669"/>
    <property type="project" value="InterPro"/>
</dbReference>
<evidence type="ECO:0000256" key="2">
    <source>
        <dbReference type="ARBA" id="ARBA00022840"/>
    </source>
</evidence>
<dbReference type="GO" id="GO:0005524">
    <property type="term" value="F:ATP binding"/>
    <property type="evidence" value="ECO:0007669"/>
    <property type="project" value="UniProtKB-KW"/>
</dbReference>
<sequence length="319" mass="35933">MIDQIKDLQERINASIIGQEELVESLIIGLITEGNILLEGLPGMAKTRAVNTLSKVMDIDMNRIQFTPDLLPSDITGTEIFNPDAEDGNSFSFKRGPIFTNLVLADEINRAPAKVQSALLEAMEEHQVTVASKTYKIDPFFMVIATQNPIEQEGTYPLPEAQLDRFMMKIVIEYLTTEQEEKMLELVRGEVSSASKNSKEPINKKVIFDLRDQLNAINVSEAINKYIVRIIDATRFPEKYNEELKKYINIGASPRGSIALDKASRCMALMKGKDYVDTDDVREVCHRILRHRVSLTYQANADKKSADEIINELLKAVPV</sequence>
<dbReference type="AlphaFoldDB" id="A0A7X8SKR1"/>
<keyword evidence="1" id="KW-0547">Nucleotide-binding</keyword>
<dbReference type="Proteomes" id="UP000585050">
    <property type="component" value="Unassembled WGS sequence"/>
</dbReference>
<dbReference type="Pfam" id="PF17863">
    <property type="entry name" value="AAA_lid_2"/>
    <property type="match status" value="1"/>
</dbReference>
<dbReference type="InterPro" id="IPR041628">
    <property type="entry name" value="ChlI/MoxR_AAA_lid"/>
</dbReference>
<dbReference type="Gene3D" id="1.10.8.80">
    <property type="entry name" value="Magnesium chelatase subunit I, C-Terminal domain"/>
    <property type="match status" value="1"/>
</dbReference>
<protein>
    <submittedName>
        <fullName evidence="6">AAA domain-containing protein</fullName>
    </submittedName>
</protein>
<dbReference type="PANTHER" id="PTHR42759:SF1">
    <property type="entry name" value="MAGNESIUM-CHELATASE SUBUNIT CHLD"/>
    <property type="match status" value="1"/>
</dbReference>
<gene>
    <name evidence="6" type="ORF">HGP29_12040</name>
</gene>
<keyword evidence="7" id="KW-1185">Reference proteome</keyword>
<evidence type="ECO:0000313" key="6">
    <source>
        <dbReference type="EMBL" id="NLR91945.1"/>
    </source>
</evidence>
<feature type="domain" description="ChlI/MoxR AAA lid" evidence="5">
    <location>
        <begin position="246"/>
        <end position="312"/>
    </location>
</feature>
<dbReference type="PANTHER" id="PTHR42759">
    <property type="entry name" value="MOXR FAMILY PROTEIN"/>
    <property type="match status" value="1"/>
</dbReference>
<dbReference type="Pfam" id="PF07726">
    <property type="entry name" value="AAA_3"/>
    <property type="match status" value="1"/>
</dbReference>
<dbReference type="RefSeq" id="WP_168882655.1">
    <property type="nucleotide sequence ID" value="NZ_JABAIL010000003.1"/>
</dbReference>
<name>A0A7X8SKR1_9BACT</name>
<dbReference type="InterPro" id="IPR050764">
    <property type="entry name" value="CbbQ/NirQ/NorQ/GpvN"/>
</dbReference>
<dbReference type="InterPro" id="IPR011703">
    <property type="entry name" value="ATPase_AAA-3"/>
</dbReference>
<dbReference type="EMBL" id="JABAIL010000003">
    <property type="protein sequence ID" value="NLR91945.1"/>
    <property type="molecule type" value="Genomic_DNA"/>
</dbReference>
<accession>A0A7X8SKR1</accession>
<evidence type="ECO:0000256" key="1">
    <source>
        <dbReference type="ARBA" id="ARBA00022741"/>
    </source>
</evidence>
<dbReference type="InterPro" id="IPR027417">
    <property type="entry name" value="P-loop_NTPase"/>
</dbReference>
<dbReference type="Gene3D" id="3.40.50.300">
    <property type="entry name" value="P-loop containing nucleotide triphosphate hydrolases"/>
    <property type="match status" value="1"/>
</dbReference>
<comment type="similarity">
    <text evidence="3">Belongs to the MoxR family.</text>
</comment>
<evidence type="ECO:0000259" key="5">
    <source>
        <dbReference type="Pfam" id="PF17863"/>
    </source>
</evidence>
<comment type="caution">
    <text evidence="6">The sequence shown here is derived from an EMBL/GenBank/DDBJ whole genome shotgun (WGS) entry which is preliminary data.</text>
</comment>
<feature type="domain" description="ATPase AAA-3" evidence="4">
    <location>
        <begin position="36"/>
        <end position="168"/>
    </location>
</feature>
<evidence type="ECO:0000313" key="7">
    <source>
        <dbReference type="Proteomes" id="UP000585050"/>
    </source>
</evidence>
<evidence type="ECO:0000259" key="4">
    <source>
        <dbReference type="Pfam" id="PF07726"/>
    </source>
</evidence>